<keyword evidence="1" id="KW-0472">Membrane</keyword>
<reference evidence="3 4" key="1">
    <citation type="submission" date="2015-12" db="EMBL/GenBank/DDBJ databases">
        <title>Complete genome of Lacimicrobium alkaliphilum KCTC 32984.</title>
        <authorList>
            <person name="Kim S.-G."/>
            <person name="Lee Y.-J."/>
        </authorList>
    </citation>
    <scope>NUCLEOTIDE SEQUENCE [LARGE SCALE GENOMIC DNA]</scope>
    <source>
        <strain evidence="3 4">YelD216</strain>
    </source>
</reference>
<dbReference type="OrthoDB" id="5293867at2"/>
<evidence type="ECO:0000259" key="2">
    <source>
        <dbReference type="Pfam" id="PF10675"/>
    </source>
</evidence>
<keyword evidence="1" id="KW-1133">Transmembrane helix</keyword>
<protein>
    <recommendedName>
        <fullName evidence="2">DUF2489 domain-containing protein</fullName>
    </recommendedName>
</protein>
<dbReference type="Proteomes" id="UP000068447">
    <property type="component" value="Chromosome"/>
</dbReference>
<organism evidence="3 4">
    <name type="scientific">Lacimicrobium alkaliphilum</name>
    <dbReference type="NCBI Taxonomy" id="1526571"/>
    <lineage>
        <taxon>Bacteria</taxon>
        <taxon>Pseudomonadati</taxon>
        <taxon>Pseudomonadota</taxon>
        <taxon>Gammaproteobacteria</taxon>
        <taxon>Alteromonadales</taxon>
        <taxon>Alteromonadaceae</taxon>
        <taxon>Lacimicrobium</taxon>
    </lineage>
</organism>
<dbReference type="EMBL" id="CP013650">
    <property type="protein sequence ID" value="ALT00142.1"/>
    <property type="molecule type" value="Genomic_DNA"/>
</dbReference>
<dbReference type="KEGG" id="lal:AT746_18970"/>
<name>A0A0U2PKK5_9ALTE</name>
<gene>
    <name evidence="3" type="ORF">AT746_18970</name>
</gene>
<feature type="domain" description="DUF2489" evidence="2">
    <location>
        <begin position="16"/>
        <end position="142"/>
    </location>
</feature>
<dbReference type="RefSeq" id="WP_062483612.1">
    <property type="nucleotide sequence ID" value="NZ_CP013650.1"/>
</dbReference>
<evidence type="ECO:0000313" key="3">
    <source>
        <dbReference type="EMBL" id="ALT00142.1"/>
    </source>
</evidence>
<keyword evidence="4" id="KW-1185">Reference proteome</keyword>
<evidence type="ECO:0000313" key="4">
    <source>
        <dbReference type="Proteomes" id="UP000068447"/>
    </source>
</evidence>
<keyword evidence="1" id="KW-0812">Transmembrane</keyword>
<evidence type="ECO:0000256" key="1">
    <source>
        <dbReference type="SAM" id="Phobius"/>
    </source>
</evidence>
<accession>A0A0U2PKK5</accession>
<dbReference type="AlphaFoldDB" id="A0A0U2PKK5"/>
<proteinExistence type="predicted"/>
<dbReference type="Pfam" id="PF10675">
    <property type="entry name" value="DUF2489"/>
    <property type="match status" value="1"/>
</dbReference>
<dbReference type="InterPro" id="IPR019617">
    <property type="entry name" value="DUF2489"/>
</dbReference>
<sequence length="154" mass="17992">MTSLQLTLLIVASLIVVGLAFYAGKLLYLLHIQNKTRRREQDARRGYLDESIYTISMAVTQQQCSLSEASIRLCVLLDHLEDEHHYPDAYPALHELYSRIRHMPTHDAWKALPKVQRRKMEQEREEHEAELETQILREAEQLMQRHLPSAETSS</sequence>
<feature type="transmembrane region" description="Helical" evidence="1">
    <location>
        <begin position="6"/>
        <end position="30"/>
    </location>
</feature>
<dbReference type="STRING" id="1526571.AT746_18970"/>